<proteinExistence type="inferred from homology"/>
<dbReference type="Pfam" id="PF03795">
    <property type="entry name" value="YCII"/>
    <property type="match status" value="1"/>
</dbReference>
<dbReference type="SUPFAM" id="SSF54909">
    <property type="entry name" value="Dimeric alpha+beta barrel"/>
    <property type="match status" value="1"/>
</dbReference>
<accession>A0A8B6X506</accession>
<evidence type="ECO:0000313" key="3">
    <source>
        <dbReference type="Proteomes" id="UP000675920"/>
    </source>
</evidence>
<dbReference type="OrthoDB" id="9807535at2"/>
<dbReference type="AlphaFoldDB" id="A0A8B6X506"/>
<dbReference type="InterPro" id="IPR005545">
    <property type="entry name" value="YCII"/>
</dbReference>
<organism evidence="3 4">
    <name type="scientific">Derxia gummosa DSM 723</name>
    <dbReference type="NCBI Taxonomy" id="1121388"/>
    <lineage>
        <taxon>Bacteria</taxon>
        <taxon>Pseudomonadati</taxon>
        <taxon>Pseudomonadota</taxon>
        <taxon>Betaproteobacteria</taxon>
        <taxon>Burkholderiales</taxon>
        <taxon>Alcaligenaceae</taxon>
        <taxon>Derxia</taxon>
    </lineage>
</organism>
<keyword evidence="3" id="KW-1185">Reference proteome</keyword>
<dbReference type="InterPro" id="IPR011008">
    <property type="entry name" value="Dimeric_a/b-barrel"/>
</dbReference>
<sequence>MRFALLINEPPTQRAGRGEAEGREAYARMLDFAARLRAEGRLVAAESLAHVDTATRVRVRDGRPALLDGPFAEVKEMLGGFFLVEAASRAEALEIAARCPAAAWCEVEVRELGPCFMSAGR</sequence>
<comment type="similarity">
    <text evidence="1">Belongs to the YciI family.</text>
</comment>
<evidence type="ECO:0000256" key="1">
    <source>
        <dbReference type="ARBA" id="ARBA00007689"/>
    </source>
</evidence>
<dbReference type="Proteomes" id="UP000675920">
    <property type="component" value="Unplaced"/>
</dbReference>
<name>A0A8B6X506_9BURK</name>
<evidence type="ECO:0000313" key="4">
    <source>
        <dbReference type="RefSeq" id="WP_028311970.1"/>
    </source>
</evidence>
<dbReference type="PANTHER" id="PTHR35174">
    <property type="entry name" value="BLL7171 PROTEIN-RELATED"/>
    <property type="match status" value="1"/>
</dbReference>
<feature type="domain" description="YCII-related" evidence="2">
    <location>
        <begin position="1"/>
        <end position="111"/>
    </location>
</feature>
<dbReference type="PANTHER" id="PTHR35174:SF3">
    <property type="entry name" value="BLL7171 PROTEIN"/>
    <property type="match status" value="1"/>
</dbReference>
<dbReference type="Gene3D" id="3.30.70.1060">
    <property type="entry name" value="Dimeric alpha+beta barrel"/>
    <property type="match status" value="1"/>
</dbReference>
<reference evidence="4" key="1">
    <citation type="submission" date="2025-08" db="UniProtKB">
        <authorList>
            <consortium name="RefSeq"/>
        </authorList>
    </citation>
    <scope>IDENTIFICATION</scope>
</reference>
<dbReference type="RefSeq" id="WP_028311970.1">
    <property type="nucleotide sequence ID" value="NZ_AXWS01000014.1"/>
</dbReference>
<evidence type="ECO:0000259" key="2">
    <source>
        <dbReference type="Pfam" id="PF03795"/>
    </source>
</evidence>
<protein>
    <submittedName>
        <fullName evidence="4">YciI family protein</fullName>
    </submittedName>
</protein>